<proteinExistence type="predicted"/>
<dbReference type="Pfam" id="PF03372">
    <property type="entry name" value="Exo_endo_phos"/>
    <property type="match status" value="1"/>
</dbReference>
<dbReference type="EMBL" id="JAERWL010000012">
    <property type="protein sequence ID" value="MBM9477719.1"/>
    <property type="molecule type" value="Genomic_DNA"/>
</dbReference>
<dbReference type="CDD" id="cd10283">
    <property type="entry name" value="MnuA_DNase1-like"/>
    <property type="match status" value="1"/>
</dbReference>
<dbReference type="SUPFAM" id="SSF56219">
    <property type="entry name" value="DNase I-like"/>
    <property type="match status" value="1"/>
</dbReference>
<dbReference type="PANTHER" id="PTHR42834">
    <property type="entry name" value="ENDONUCLEASE/EXONUCLEASE/PHOSPHATASE FAMILY PROTEIN (AFU_ORTHOLOGUE AFUA_3G09210)"/>
    <property type="match status" value="1"/>
</dbReference>
<protein>
    <submittedName>
        <fullName evidence="3">ExeM/NucH family extracellular endonuclease</fullName>
    </submittedName>
</protein>
<dbReference type="InterPro" id="IPR047971">
    <property type="entry name" value="ExeM-like"/>
</dbReference>
<dbReference type="CDD" id="cd04486">
    <property type="entry name" value="YhcR_OBF_like"/>
    <property type="match status" value="1"/>
</dbReference>
<feature type="signal peptide" evidence="1">
    <location>
        <begin position="1"/>
        <end position="30"/>
    </location>
</feature>
<dbReference type="AlphaFoldDB" id="A0A939C675"/>
<name>A0A939C675_9ACTN</name>
<keyword evidence="3" id="KW-0378">Hydrolase</keyword>
<dbReference type="InterPro" id="IPR005135">
    <property type="entry name" value="Endo/exonuclease/phosphatase"/>
</dbReference>
<evidence type="ECO:0000313" key="3">
    <source>
        <dbReference type="EMBL" id="MBM9477719.1"/>
    </source>
</evidence>
<dbReference type="Gene3D" id="3.60.10.10">
    <property type="entry name" value="Endonuclease/exonuclease/phosphatase"/>
    <property type="match status" value="1"/>
</dbReference>
<feature type="chain" id="PRO_5037160666" evidence="1">
    <location>
        <begin position="31"/>
        <end position="831"/>
    </location>
</feature>
<dbReference type="InterPro" id="IPR013783">
    <property type="entry name" value="Ig-like_fold"/>
</dbReference>
<keyword evidence="4" id="KW-1185">Reference proteome</keyword>
<dbReference type="GO" id="GO:0004519">
    <property type="term" value="F:endonuclease activity"/>
    <property type="evidence" value="ECO:0007669"/>
    <property type="project" value="UniProtKB-KW"/>
</dbReference>
<evidence type="ECO:0000313" key="4">
    <source>
        <dbReference type="Proteomes" id="UP000663801"/>
    </source>
</evidence>
<evidence type="ECO:0000256" key="1">
    <source>
        <dbReference type="SAM" id="SignalP"/>
    </source>
</evidence>
<comment type="caution">
    <text evidence="3">The sequence shown here is derived from an EMBL/GenBank/DDBJ whole genome shotgun (WGS) entry which is preliminary data.</text>
</comment>
<keyword evidence="1" id="KW-0732">Signal</keyword>
<organism evidence="3 4">
    <name type="scientific">Nakamurella flavida</name>
    <dbReference type="NCBI Taxonomy" id="363630"/>
    <lineage>
        <taxon>Bacteria</taxon>
        <taxon>Bacillati</taxon>
        <taxon>Actinomycetota</taxon>
        <taxon>Actinomycetes</taxon>
        <taxon>Nakamurellales</taxon>
        <taxon>Nakamurellaceae</taxon>
        <taxon>Nakamurella</taxon>
    </lineage>
</organism>
<evidence type="ECO:0000259" key="2">
    <source>
        <dbReference type="Pfam" id="PF03372"/>
    </source>
</evidence>
<dbReference type="PANTHER" id="PTHR42834:SF1">
    <property type="entry name" value="ENDONUCLEASE_EXONUCLEASE_PHOSPHATASE FAMILY PROTEIN (AFU_ORTHOLOGUE AFUA_3G09210)"/>
    <property type="match status" value="1"/>
</dbReference>
<dbReference type="InterPro" id="IPR036691">
    <property type="entry name" value="Endo/exonu/phosph_ase_sf"/>
</dbReference>
<reference evidence="3" key="1">
    <citation type="submission" date="2021-01" db="EMBL/GenBank/DDBJ databases">
        <title>KCTC 19127 draft genome.</title>
        <authorList>
            <person name="An D."/>
        </authorList>
    </citation>
    <scope>NUCLEOTIDE SEQUENCE</scope>
    <source>
        <strain evidence="3">KCTC 19127</strain>
    </source>
</reference>
<keyword evidence="3" id="KW-0540">Nuclease</keyword>
<dbReference type="RefSeq" id="WP_205257833.1">
    <property type="nucleotide sequence ID" value="NZ_BAAAPV010000005.1"/>
</dbReference>
<dbReference type="NCBIfam" id="NF033681">
    <property type="entry name" value="ExeM_NucH_DNase"/>
    <property type="match status" value="1"/>
</dbReference>
<dbReference type="Proteomes" id="UP000663801">
    <property type="component" value="Unassembled WGS sequence"/>
</dbReference>
<accession>A0A939C675</accession>
<sequence length="831" mass="84889">MALIRTRCTAVAGTALVLAGLLVPVGPAAAAPGDLVPIADIQGEGDASPLVGQSVSTAGVVTAAFPTGGLGGFALQTPGTGGPLPLDPPAASVAIWVYAPALAATVAVGDHVTVTGEVVEFNGLTEIEADVVEVLADPAAPVTATELPGWPTTDAEREALESVLVRPTGEFTVTNTYSTNQYGEVGLAAGGVPLVQPTEVAVPGSAEALAVAADNAERAVTLDDGSSIDFLRPANSALTPPYVSLTAPVRVGAPVTFTGDVIVDRRNNAWKFQPTAPVVAGDPAVPVEFADTRTAAPDVEDLGDGGLRVASFNVLNYFTTLGTDTATCEPYTDRAGDGVTVRDDCAQRGAWDAADLQRQQDKIVAAISALDADVVGLMEIENSAALGETPDEALQTLVGALNARDGAGTWAANPSSAELPPADRMDVITNAIIYKPAMVTRTGEARALGTQSDDGQAFANAREPLGQVFTPTYDGEPFLFVVNHFKSKSATGATGDDVDTGNGAGAYNGARTRQAQALADWLPTVDTTEAGDPLATVLVGDFNSYGQEDPIRLLADAGYADVEPELDVETSSYSFSGLSGSLDHILVDRATLDRATGADIWNINSGESVALEYSRYNTHGTLFYAPDPYRSSDHDPVVLALDAGAEPAPAVTVDLAASAAGQVWGAAPVTLTATVTGTGATTVEFASGDTVLGSAAVTGGVAQLTLPITLAPGDYPVRARVVGADAAVLAVSAEATVTVTASATTLVLVPVRIGVVEVVLAVVTADAGGLTPRGTVTLENGQQAGTTRILRGGVALFVPRVDGLYAARYVPQADTFHLPAESLNTVTVERW</sequence>
<gene>
    <name evidence="3" type="ORF">JL107_14805</name>
</gene>
<dbReference type="Gene3D" id="2.60.40.10">
    <property type="entry name" value="Immunoglobulins"/>
    <property type="match status" value="1"/>
</dbReference>
<feature type="domain" description="Endonuclease/exonuclease/phosphatase" evidence="2">
    <location>
        <begin position="353"/>
        <end position="634"/>
    </location>
</feature>
<keyword evidence="3" id="KW-0255">Endonuclease</keyword>
<dbReference type="GO" id="GO:0005975">
    <property type="term" value="P:carbohydrate metabolic process"/>
    <property type="evidence" value="ECO:0007669"/>
    <property type="project" value="UniProtKB-ARBA"/>
</dbReference>